<name>B7Q320_IXOSC</name>
<keyword evidence="4" id="KW-1185">Reference proteome</keyword>
<protein>
    <submittedName>
        <fullName evidence="2 3">Uncharacterized protein</fullName>
    </submittedName>
</protein>
<feature type="transmembrane region" description="Helical" evidence="1">
    <location>
        <begin position="34"/>
        <end position="53"/>
    </location>
</feature>
<dbReference type="VEuPathDB" id="VectorBase:ISCI008930"/>
<keyword evidence="1" id="KW-1133">Transmembrane helix</keyword>
<dbReference type="VEuPathDB" id="VectorBase:ISCW008930"/>
<dbReference type="PaxDb" id="6945-B7Q320"/>
<evidence type="ECO:0000313" key="3">
    <source>
        <dbReference type="EnsemblMetazoa" id="ISCW008930-PA"/>
    </source>
</evidence>
<evidence type="ECO:0000313" key="2">
    <source>
        <dbReference type="EMBL" id="EEC13242.1"/>
    </source>
</evidence>
<dbReference type="EnsemblMetazoa" id="ISCW008930-RA">
    <property type="protein sequence ID" value="ISCW008930-PA"/>
    <property type="gene ID" value="ISCW008930"/>
</dbReference>
<evidence type="ECO:0000256" key="1">
    <source>
        <dbReference type="SAM" id="Phobius"/>
    </source>
</evidence>
<sequence length="64" mass="7119">MLETVQRLPKLAQFSAFAPESVELPYAEKEGFRATSFAGTLLLLTVLGCFHVLQESAHRPCLRV</sequence>
<gene>
    <name evidence="2" type="ORF">IscW_ISCW008930</name>
</gene>
<dbReference type="InParanoid" id="B7Q320"/>
<dbReference type="Proteomes" id="UP000001555">
    <property type="component" value="Unassembled WGS sequence"/>
</dbReference>
<keyword evidence="1" id="KW-0472">Membrane</keyword>
<proteinExistence type="predicted"/>
<organism>
    <name type="scientific">Ixodes scapularis</name>
    <name type="common">Black-legged tick</name>
    <name type="synonym">Deer tick</name>
    <dbReference type="NCBI Taxonomy" id="6945"/>
    <lineage>
        <taxon>Eukaryota</taxon>
        <taxon>Metazoa</taxon>
        <taxon>Ecdysozoa</taxon>
        <taxon>Arthropoda</taxon>
        <taxon>Chelicerata</taxon>
        <taxon>Arachnida</taxon>
        <taxon>Acari</taxon>
        <taxon>Parasitiformes</taxon>
        <taxon>Ixodida</taxon>
        <taxon>Ixodoidea</taxon>
        <taxon>Ixodidae</taxon>
        <taxon>Ixodinae</taxon>
        <taxon>Ixodes</taxon>
    </lineage>
</organism>
<keyword evidence="1" id="KW-0812">Transmembrane</keyword>
<reference evidence="2 4" key="1">
    <citation type="submission" date="2008-03" db="EMBL/GenBank/DDBJ databases">
        <title>Annotation of Ixodes scapularis.</title>
        <authorList>
            <consortium name="Ixodes scapularis Genome Project Consortium"/>
            <person name="Caler E."/>
            <person name="Hannick L.I."/>
            <person name="Bidwell S."/>
            <person name="Joardar V."/>
            <person name="Thiagarajan M."/>
            <person name="Amedeo P."/>
            <person name="Galinsky K.J."/>
            <person name="Schobel S."/>
            <person name="Inman J."/>
            <person name="Hostetler J."/>
            <person name="Miller J."/>
            <person name="Hammond M."/>
            <person name="Megy K."/>
            <person name="Lawson D."/>
            <person name="Kodira C."/>
            <person name="Sutton G."/>
            <person name="Meyer J."/>
            <person name="Hill C.A."/>
            <person name="Birren B."/>
            <person name="Nene V."/>
            <person name="Collins F."/>
            <person name="Alarcon-Chaidez F."/>
            <person name="Wikel S."/>
            <person name="Strausberg R."/>
        </authorList>
    </citation>
    <scope>NUCLEOTIDE SEQUENCE [LARGE SCALE GENOMIC DNA]</scope>
    <source>
        <strain evidence="4">Wikel</strain>
        <strain evidence="2">Wikel colony</strain>
    </source>
</reference>
<dbReference type="EMBL" id="DS847654">
    <property type="protein sequence ID" value="EEC13242.1"/>
    <property type="molecule type" value="Genomic_DNA"/>
</dbReference>
<dbReference type="EMBL" id="ABJB010350761">
    <property type="status" value="NOT_ANNOTATED_CDS"/>
    <property type="molecule type" value="Genomic_DNA"/>
</dbReference>
<accession>B7Q320</accession>
<reference evidence="3" key="2">
    <citation type="submission" date="2020-05" db="UniProtKB">
        <authorList>
            <consortium name="EnsemblMetazoa"/>
        </authorList>
    </citation>
    <scope>IDENTIFICATION</scope>
    <source>
        <strain evidence="3">wikel</strain>
    </source>
</reference>
<dbReference type="HOGENOM" id="CLU_2870096_0_0_1"/>
<evidence type="ECO:0000313" key="4">
    <source>
        <dbReference type="Proteomes" id="UP000001555"/>
    </source>
</evidence>
<dbReference type="AlphaFoldDB" id="B7Q320"/>